<keyword evidence="4" id="KW-1185">Reference proteome</keyword>
<feature type="region of interest" description="Disordered" evidence="1">
    <location>
        <begin position="1813"/>
        <end position="1869"/>
    </location>
</feature>
<feature type="region of interest" description="Disordered" evidence="1">
    <location>
        <begin position="156"/>
        <end position="193"/>
    </location>
</feature>
<feature type="region of interest" description="Disordered" evidence="1">
    <location>
        <begin position="501"/>
        <end position="564"/>
    </location>
</feature>
<feature type="compositionally biased region" description="Basic and acidic residues" evidence="1">
    <location>
        <begin position="526"/>
        <end position="564"/>
    </location>
</feature>
<reference evidence="3 4" key="1">
    <citation type="submission" date="2015-12" db="EMBL/GenBank/DDBJ databases">
        <title>The genome of Folsomia candida.</title>
        <authorList>
            <person name="Faddeeva A."/>
            <person name="Derks M.F."/>
            <person name="Anvar Y."/>
            <person name="Smit S."/>
            <person name="Van Straalen N."/>
            <person name="Roelofs D."/>
        </authorList>
    </citation>
    <scope>NUCLEOTIDE SEQUENCE [LARGE SCALE GENOMIC DNA]</scope>
    <source>
        <strain evidence="3 4">VU population</strain>
        <tissue evidence="3">Whole body</tissue>
    </source>
</reference>
<feature type="compositionally biased region" description="Basic and acidic residues" evidence="1">
    <location>
        <begin position="129"/>
        <end position="142"/>
    </location>
</feature>
<feature type="compositionally biased region" description="Basic and acidic residues" evidence="1">
    <location>
        <begin position="1842"/>
        <end position="1869"/>
    </location>
</feature>
<feature type="compositionally biased region" description="Basic residues" evidence="1">
    <location>
        <begin position="1136"/>
        <end position="1154"/>
    </location>
</feature>
<feature type="compositionally biased region" description="Low complexity" evidence="1">
    <location>
        <begin position="163"/>
        <end position="180"/>
    </location>
</feature>
<feature type="region of interest" description="Disordered" evidence="1">
    <location>
        <begin position="1131"/>
        <end position="1240"/>
    </location>
</feature>
<feature type="region of interest" description="Disordered" evidence="1">
    <location>
        <begin position="574"/>
        <end position="593"/>
    </location>
</feature>
<feature type="compositionally biased region" description="Basic and acidic residues" evidence="1">
    <location>
        <begin position="609"/>
        <end position="630"/>
    </location>
</feature>
<feature type="compositionally biased region" description="Polar residues" evidence="1">
    <location>
        <begin position="465"/>
        <end position="477"/>
    </location>
</feature>
<name>A0A226EIS1_FOLCA</name>
<evidence type="ECO:0000256" key="1">
    <source>
        <dbReference type="SAM" id="MobiDB-lite"/>
    </source>
</evidence>
<accession>A0A226EIS1</accession>
<feature type="region of interest" description="Disordered" evidence="1">
    <location>
        <begin position="608"/>
        <end position="662"/>
    </location>
</feature>
<dbReference type="InterPro" id="IPR013087">
    <property type="entry name" value="Znf_C2H2_type"/>
</dbReference>
<feature type="compositionally biased region" description="Basic and acidic residues" evidence="1">
    <location>
        <begin position="1740"/>
        <end position="1759"/>
    </location>
</feature>
<feature type="region of interest" description="Disordered" evidence="1">
    <location>
        <begin position="440"/>
        <end position="488"/>
    </location>
</feature>
<feature type="compositionally biased region" description="Basic and acidic residues" evidence="1">
    <location>
        <begin position="701"/>
        <end position="721"/>
    </location>
</feature>
<feature type="compositionally biased region" description="Basic residues" evidence="1">
    <location>
        <begin position="1180"/>
        <end position="1204"/>
    </location>
</feature>
<dbReference type="PROSITE" id="PS00028">
    <property type="entry name" value="ZINC_FINGER_C2H2_1"/>
    <property type="match status" value="1"/>
</dbReference>
<feature type="region of interest" description="Disordered" evidence="1">
    <location>
        <begin position="681"/>
        <end position="721"/>
    </location>
</feature>
<organism evidence="3 4">
    <name type="scientific">Folsomia candida</name>
    <name type="common">Springtail</name>
    <dbReference type="NCBI Taxonomy" id="158441"/>
    <lineage>
        <taxon>Eukaryota</taxon>
        <taxon>Metazoa</taxon>
        <taxon>Ecdysozoa</taxon>
        <taxon>Arthropoda</taxon>
        <taxon>Hexapoda</taxon>
        <taxon>Collembola</taxon>
        <taxon>Entomobryomorpha</taxon>
        <taxon>Isotomoidea</taxon>
        <taxon>Isotomidae</taxon>
        <taxon>Proisotominae</taxon>
        <taxon>Folsomia</taxon>
    </lineage>
</organism>
<feature type="region of interest" description="Disordered" evidence="1">
    <location>
        <begin position="71"/>
        <end position="142"/>
    </location>
</feature>
<protein>
    <recommendedName>
        <fullName evidence="2">C2H2-type domain-containing protein</fullName>
    </recommendedName>
</protein>
<feature type="compositionally biased region" description="Low complexity" evidence="1">
    <location>
        <begin position="478"/>
        <end position="488"/>
    </location>
</feature>
<gene>
    <name evidence="3" type="ORF">Fcan01_07939</name>
</gene>
<feature type="region of interest" description="Disordered" evidence="1">
    <location>
        <begin position="1"/>
        <end position="27"/>
    </location>
</feature>
<feature type="compositionally biased region" description="Polar residues" evidence="1">
    <location>
        <begin position="739"/>
        <end position="750"/>
    </location>
</feature>
<sequence>MSNKTSDEAAMTPSEIEKEKDNITDDDGIENFLSEAIGQDVDVDVFKDIGDSDTIAELMEVVTASFVGTNSRRNSNQEEKILPEIPKEVSRSLVSPRPIRRPGKKFPALQPEEKRTTNKTKNNPPGKKRMSEKEGPGTSDKIKNRLKVRLKFSPHQQHNIDVSPKNKTIKNSNTTKPITTSKHESVPKTTQDKNNISSLNVILKKRQSNENILLHKKCTNNKSRRMVGSKPCCIIVYDILKTDKFFEMVTPSTQQKSSSTSINLCSITEDKIEEFHAIEAKKRLYYHDLFNPSTNTTTVLCKVGEKKKYVVLVEPQKINLKETCDKKNYNAHKSGKETADKIKTPSTKKTSVDVVTRDNPVINSKSREMRKDIVTTPNAQHEECKGKINAIIKTCELEIKQFSVSALQNEPCNTNDEGLVKTQPLVDAITPSSSKIIKDEASITKSKTKDVKHDDEEKGKPLITPSPNSSKETLTVGNNSTSTTNIASTDVDVKKQKINMLKQQTSTPDTYVDDADDQQRRRRRQREKDETKREKDKKFERLENERQRKSSDTKKSIVTDRETTTSKLLQTCYSPTKGLSMPQSFRIPKAQGDYPKIPKLQQISTLLPKLDENEIPKPKVDATKEEDKKQTSATTSAIIKFEPDQSAADEPKSQVDGGHDESSISVRSRIIDESESLLPKLQCISDENKKQASTTPVSTKPKHDEPSEKPKSQVDDSTNHQIKHEKQALAYSNYDKINTSQQSPNRQVQPEFNCPATPAMQNDADEAVDESHATMPDPDDAADDSSVPNDCGATLPPLSEIVEIGNFAKAVTVLIQKNFDISEPTFNNFTSTTDAITGKCAWWFSKCDKEPPNLEDIKLPRLDSVNSSYGSDAGSDASFLGNVSDSDRHDDNCQVHEISSTSHKLIRGSTSSTVDPDKVDEFCVSLFLMGGSGYERWVELCLTDLRGQNIILIEVPTKIDLKTAKLGRSLLQAKIRTSAGQNFRNIFDLRSGSSFSYDKENFQAKCNLCNQLIVGKLNLATHVRGATHKENLRKLDLHMEKSEKAEDNSVTQTSKTMSITKTEEKKTKESKSSPKKDSSNEKEIRLSNERVKVKIEPSGMKMQYGTTSTGLSVKIPVEDDVSIVKRSRSPLEVISRSKKSRSRSPRRRRTRSRSRSPVSRIPRSPTALRLSRRSPEHYSRSRRHSRRSRSRSRSRSPRSSRRRRTDSDEYRSRKKSPPRRSRRRSKSRSPPLPKKDNREFHAKLALTADGKWTDEMEKQWKLMEAEEAMFREQFIDRRKEYVSAPEEHPRYANEWTEFWERRYQEVEKEGKDPDTYNYVVEWKDFWSKRLNFLLQEEADEKIREIKRKYKMDFESLNLLRKTIHQSTPVPVNANKILENPERVYFERNKADQIMNGSASATVDPAIMIMLGSNSSKGNGSIIDISDEGMSAISSGNVILNAEQNKVPEAAKRSISVEDFKSTWEAYTRPKPDGNYLRNPLGTNLTDGLRQGQDSVFIPEFSVKTPFSQPSIAPSDDTTTTSSDGSLDSLGFDLVQVLRLMCKTEDQLSFLAPKVLEYFKIAEELELKKSKGSHILLGNEELVTILFQARDRFMTMIRSNVLGRDILQKLNLTVYGLNSILEIPQCQKFRPAPVPVATSLSPETFTTPTILKTKTLSKPDSPAAVETVKSDSPKVPAMSAAGIEVATVAAHLSPRVKSFLAGEISKYLLLVGGQSMSGPELAEFVLKLISPLIKKTNKPMMENKADSSSSEKRPERKEQDPFDINISQNSQATILGHDYTHSFDMRITGVSGSKAVGSALPTLPNMFYRSANVESQEEPMIDVRNRRNATPATNNDQPPSKSQTREDDGRQSPFSRRELSMNPDRDVVRY</sequence>
<feature type="region of interest" description="Disordered" evidence="1">
    <location>
        <begin position="1034"/>
        <end position="1106"/>
    </location>
</feature>
<evidence type="ECO:0000313" key="4">
    <source>
        <dbReference type="Proteomes" id="UP000198287"/>
    </source>
</evidence>
<evidence type="ECO:0000259" key="2">
    <source>
        <dbReference type="PROSITE" id="PS00028"/>
    </source>
</evidence>
<dbReference type="Proteomes" id="UP000198287">
    <property type="component" value="Unassembled WGS sequence"/>
</dbReference>
<feature type="compositionally biased region" description="Basic and acidic residues" evidence="1">
    <location>
        <begin position="649"/>
        <end position="662"/>
    </location>
</feature>
<feature type="domain" description="C2H2-type" evidence="2">
    <location>
        <begin position="1006"/>
        <end position="1028"/>
    </location>
</feature>
<comment type="caution">
    <text evidence="3">The sequence shown here is derived from an EMBL/GenBank/DDBJ whole genome shotgun (WGS) entry which is preliminary data.</text>
</comment>
<dbReference type="EMBL" id="LNIX01000003">
    <property type="protein sequence ID" value="OXA57118.1"/>
    <property type="molecule type" value="Genomic_DNA"/>
</dbReference>
<feature type="compositionally biased region" description="Basic residues" evidence="1">
    <location>
        <begin position="1212"/>
        <end position="1227"/>
    </location>
</feature>
<feature type="compositionally biased region" description="Basic and acidic residues" evidence="1">
    <location>
        <begin position="440"/>
        <end position="460"/>
    </location>
</feature>
<feature type="compositionally biased region" description="Basic and acidic residues" evidence="1">
    <location>
        <begin position="1034"/>
        <end position="1047"/>
    </location>
</feature>
<feature type="compositionally biased region" description="Basic and acidic residues" evidence="1">
    <location>
        <begin position="75"/>
        <end position="90"/>
    </location>
</feature>
<evidence type="ECO:0000313" key="3">
    <source>
        <dbReference type="EMBL" id="OXA57118.1"/>
    </source>
</evidence>
<feature type="compositionally biased region" description="Basic and acidic residues" evidence="1">
    <location>
        <begin position="1061"/>
        <end position="1095"/>
    </location>
</feature>
<feature type="compositionally biased region" description="Low complexity" evidence="1">
    <location>
        <begin position="1155"/>
        <end position="1166"/>
    </location>
</feature>
<feature type="region of interest" description="Disordered" evidence="1">
    <location>
        <begin position="739"/>
        <end position="791"/>
    </location>
</feature>
<dbReference type="OrthoDB" id="5877502at2759"/>
<proteinExistence type="predicted"/>
<feature type="region of interest" description="Disordered" evidence="1">
    <location>
        <begin position="1738"/>
        <end position="1768"/>
    </location>
</feature>